<sequence>MDTFMDDNKIVFEDFDWDTEAFMREDNFGEDYESIEEEEMEGETYEASNEIDGVACYADEERMFEDLGPILNDIGPLSECLFEHSNQFFELSEEETEGEEEVGFSSRMLKKTSGRLEYNSEPILKILC</sequence>
<comment type="caution">
    <text evidence="1">The sequence shown here is derived from an EMBL/GenBank/DDBJ whole genome shotgun (WGS) entry which is preliminary data.</text>
</comment>
<organism evidence="1 2">
    <name type="scientific">Lithospermum erythrorhizon</name>
    <name type="common">Purple gromwell</name>
    <name type="synonym">Lithospermum officinale var. erythrorhizon</name>
    <dbReference type="NCBI Taxonomy" id="34254"/>
    <lineage>
        <taxon>Eukaryota</taxon>
        <taxon>Viridiplantae</taxon>
        <taxon>Streptophyta</taxon>
        <taxon>Embryophyta</taxon>
        <taxon>Tracheophyta</taxon>
        <taxon>Spermatophyta</taxon>
        <taxon>Magnoliopsida</taxon>
        <taxon>eudicotyledons</taxon>
        <taxon>Gunneridae</taxon>
        <taxon>Pentapetalae</taxon>
        <taxon>asterids</taxon>
        <taxon>lamiids</taxon>
        <taxon>Boraginales</taxon>
        <taxon>Boraginaceae</taxon>
        <taxon>Boraginoideae</taxon>
        <taxon>Lithospermeae</taxon>
        <taxon>Lithospermum</taxon>
    </lineage>
</organism>
<dbReference type="EMBL" id="BAABME010001805">
    <property type="protein sequence ID" value="GAA0151537.1"/>
    <property type="molecule type" value="Genomic_DNA"/>
</dbReference>
<gene>
    <name evidence="1" type="ORF">LIER_10237</name>
</gene>
<dbReference type="AlphaFoldDB" id="A0AAV3PIH2"/>
<reference evidence="1 2" key="1">
    <citation type="submission" date="2024-01" db="EMBL/GenBank/DDBJ databases">
        <title>The complete chloroplast genome sequence of Lithospermum erythrorhizon: insights into the phylogenetic relationship among Boraginaceae species and the maternal lineages of purple gromwells.</title>
        <authorList>
            <person name="Okada T."/>
            <person name="Watanabe K."/>
        </authorList>
    </citation>
    <scope>NUCLEOTIDE SEQUENCE [LARGE SCALE GENOMIC DNA]</scope>
</reference>
<dbReference type="Proteomes" id="UP001454036">
    <property type="component" value="Unassembled WGS sequence"/>
</dbReference>
<name>A0AAV3PIH2_LITER</name>
<accession>A0AAV3PIH2</accession>
<evidence type="ECO:0000313" key="1">
    <source>
        <dbReference type="EMBL" id="GAA0151537.1"/>
    </source>
</evidence>
<proteinExistence type="predicted"/>
<keyword evidence="2" id="KW-1185">Reference proteome</keyword>
<evidence type="ECO:0000313" key="2">
    <source>
        <dbReference type="Proteomes" id="UP001454036"/>
    </source>
</evidence>
<protein>
    <submittedName>
        <fullName evidence="1">Uncharacterized protein</fullName>
    </submittedName>
</protein>